<dbReference type="OrthoDB" id="3278016at2"/>
<dbReference type="Pfam" id="PF10069">
    <property type="entry name" value="DICT"/>
    <property type="match status" value="1"/>
</dbReference>
<proteinExistence type="predicted"/>
<protein>
    <submittedName>
        <fullName evidence="4">Diguanylate phosphodiesterase</fullName>
    </submittedName>
</protein>
<keyword evidence="5" id="KW-1185">Reference proteome</keyword>
<dbReference type="EMBL" id="CP021354">
    <property type="protein sequence ID" value="AWK71912.1"/>
    <property type="molecule type" value="Genomic_DNA"/>
</dbReference>
<accession>A0A2S2BTJ9</accession>
<evidence type="ECO:0000259" key="2">
    <source>
        <dbReference type="Pfam" id="PF00563"/>
    </source>
</evidence>
<feature type="region of interest" description="Disordered" evidence="1">
    <location>
        <begin position="236"/>
        <end position="273"/>
    </location>
</feature>
<dbReference type="Proteomes" id="UP000245711">
    <property type="component" value="Chromosome"/>
</dbReference>
<reference evidence="4 5" key="1">
    <citation type="submission" date="2017-05" db="EMBL/GenBank/DDBJ databases">
        <title>Isolation of Rhodococcus sp. S2-17 biodegrading of BP-3.</title>
        <authorList>
            <person name="Lee Y."/>
            <person name="Kim K.H."/>
            <person name="Chun B.H."/>
            <person name="Jung H.S."/>
            <person name="Jeon C.O."/>
        </authorList>
    </citation>
    <scope>NUCLEOTIDE SEQUENCE [LARGE SCALE GENOMIC DNA]</scope>
    <source>
        <strain evidence="4 5">S2-17</strain>
    </source>
</reference>
<dbReference type="AlphaFoldDB" id="A0A2S2BTJ9"/>
<dbReference type="InterPro" id="IPR035919">
    <property type="entry name" value="EAL_sf"/>
</dbReference>
<dbReference type="Gene3D" id="3.20.20.450">
    <property type="entry name" value="EAL domain"/>
    <property type="match status" value="1"/>
</dbReference>
<name>A0A2S2BTJ9_9NOCA</name>
<evidence type="ECO:0000259" key="3">
    <source>
        <dbReference type="Pfam" id="PF10069"/>
    </source>
</evidence>
<sequence length="422" mass="44810">MFVLAPDQSVDNPDRSVDNAEVGGLAVSPYTAAVRRLDNGALAALEVQLRGPVEGPLATPEALRTVARAMNEKRELDHLTWDVAGTVTADGVPVLVSIDLDSLPGLENRAADAGCLRREIVVVTAAIFSADPSRALRAVADARGRGRLIAVDEVGTHPAAIALLSLIEPDIILLAPAMITRRPDSDIARTAHAVAARVESSGAVVVATGVGTEVQRRRALSLGATYGVGEHLEDIESAPASRPDSATVEPFPPAPTWNTPDHDSRSPHAIASSGRTAVQSLKRLLVTMSTTLETHAAAAGPETLVLATFQRAEHFTDRTRTRWQNMASRIAYAGVYGVGMGHTVDEGIHQAPLAADDELVEEWNVVVLGPHFCCVLSAVDLHRGEADSEREFDYVVSYDRSTVVRCARAVLDRFTADPSSAG</sequence>
<feature type="domain" description="DICT" evidence="3">
    <location>
        <begin position="278"/>
        <end position="378"/>
    </location>
</feature>
<gene>
    <name evidence="4" type="ORF">CBI38_10265</name>
</gene>
<dbReference type="KEGG" id="roz:CBI38_10265"/>
<feature type="domain" description="EAL" evidence="2">
    <location>
        <begin position="57"/>
        <end position="232"/>
    </location>
</feature>
<evidence type="ECO:0000313" key="4">
    <source>
        <dbReference type="EMBL" id="AWK71912.1"/>
    </source>
</evidence>
<evidence type="ECO:0000256" key="1">
    <source>
        <dbReference type="SAM" id="MobiDB-lite"/>
    </source>
</evidence>
<evidence type="ECO:0000313" key="5">
    <source>
        <dbReference type="Proteomes" id="UP000245711"/>
    </source>
</evidence>
<dbReference type="SUPFAM" id="SSF141868">
    <property type="entry name" value="EAL domain-like"/>
    <property type="match status" value="1"/>
</dbReference>
<dbReference type="InterPro" id="IPR019278">
    <property type="entry name" value="DICT_dom"/>
</dbReference>
<dbReference type="Pfam" id="PF00563">
    <property type="entry name" value="EAL"/>
    <property type="match status" value="1"/>
</dbReference>
<organism evidence="4 5">
    <name type="scientific">Rhodococcus oxybenzonivorans</name>
    <dbReference type="NCBI Taxonomy" id="1990687"/>
    <lineage>
        <taxon>Bacteria</taxon>
        <taxon>Bacillati</taxon>
        <taxon>Actinomycetota</taxon>
        <taxon>Actinomycetes</taxon>
        <taxon>Mycobacteriales</taxon>
        <taxon>Nocardiaceae</taxon>
        <taxon>Rhodococcus</taxon>
    </lineage>
</organism>
<dbReference type="RefSeq" id="WP_109328608.1">
    <property type="nucleotide sequence ID" value="NZ_CP021354.1"/>
</dbReference>
<dbReference type="InterPro" id="IPR001633">
    <property type="entry name" value="EAL_dom"/>
</dbReference>